<evidence type="ECO:0000256" key="2">
    <source>
        <dbReference type="SAM" id="SignalP"/>
    </source>
</evidence>
<feature type="signal peptide" evidence="2">
    <location>
        <begin position="1"/>
        <end position="23"/>
    </location>
</feature>
<dbReference type="AlphaFoldDB" id="A0A5N4AW81"/>
<keyword evidence="4" id="KW-1185">Reference proteome</keyword>
<evidence type="ECO:0000256" key="1">
    <source>
        <dbReference type="SAM" id="MobiDB-lite"/>
    </source>
</evidence>
<organism evidence="3 4">
    <name type="scientific">Photinus pyralis</name>
    <name type="common">Common eastern firefly</name>
    <name type="synonym">Lampyris pyralis</name>
    <dbReference type="NCBI Taxonomy" id="7054"/>
    <lineage>
        <taxon>Eukaryota</taxon>
        <taxon>Metazoa</taxon>
        <taxon>Ecdysozoa</taxon>
        <taxon>Arthropoda</taxon>
        <taxon>Hexapoda</taxon>
        <taxon>Insecta</taxon>
        <taxon>Pterygota</taxon>
        <taxon>Neoptera</taxon>
        <taxon>Endopterygota</taxon>
        <taxon>Coleoptera</taxon>
        <taxon>Polyphaga</taxon>
        <taxon>Elateriformia</taxon>
        <taxon>Elateroidea</taxon>
        <taxon>Lampyridae</taxon>
        <taxon>Lampyrinae</taxon>
        <taxon>Photinus</taxon>
    </lineage>
</organism>
<keyword evidence="2" id="KW-0732">Signal</keyword>
<feature type="chain" id="PRO_5024297751" description="Mucin-like domain-containing protein" evidence="2">
    <location>
        <begin position="24"/>
        <end position="493"/>
    </location>
</feature>
<reference evidence="3 4" key="1">
    <citation type="journal article" date="2018" name="Elife">
        <title>Firefly genomes illuminate parallel origins of bioluminescence in beetles.</title>
        <authorList>
            <person name="Fallon T.R."/>
            <person name="Lower S.E."/>
            <person name="Chang C.H."/>
            <person name="Bessho-Uehara M."/>
            <person name="Martin G.J."/>
            <person name="Bewick A.J."/>
            <person name="Behringer M."/>
            <person name="Debat H.J."/>
            <person name="Wong I."/>
            <person name="Day J.C."/>
            <person name="Suvorov A."/>
            <person name="Silva C.J."/>
            <person name="Stanger-Hall K.F."/>
            <person name="Hall D.W."/>
            <person name="Schmitz R.J."/>
            <person name="Nelson D.R."/>
            <person name="Lewis S.M."/>
            <person name="Shigenobu S."/>
            <person name="Bybee S.M."/>
            <person name="Larracuente A.M."/>
            <person name="Oba Y."/>
            <person name="Weng J.K."/>
        </authorList>
    </citation>
    <scope>NUCLEOTIDE SEQUENCE [LARGE SCALE GENOMIC DNA]</scope>
    <source>
        <strain evidence="3">1611_PpyrPB1</strain>
        <tissue evidence="3">Whole body</tissue>
    </source>
</reference>
<feature type="region of interest" description="Disordered" evidence="1">
    <location>
        <begin position="48"/>
        <end position="69"/>
    </location>
</feature>
<comment type="caution">
    <text evidence="3">The sequence shown here is derived from an EMBL/GenBank/DDBJ whole genome shotgun (WGS) entry which is preliminary data.</text>
</comment>
<feature type="compositionally biased region" description="Low complexity" evidence="1">
    <location>
        <begin position="201"/>
        <end position="214"/>
    </location>
</feature>
<sequence length="493" mass="53739">MRIDRFTHILLFVATCLNVDVQGDVSLITNLKRPKREPPVYRPTKIIRTTRRKPKPIYGPPKLKYGPPPKPVYGPPFFSYRPSISQSYGTPSSFYGAPSPTYSDPSPSYGIPSASYGPPASASQTYGAPSPSYGPPSQSYGAPSVSYGPPSPSYGTPSMSYGPPSSSYGAPSQSYASAMHNYGPPLSTYSQPKQNYGAPQSPYSSPVVSTTSYNSPTHTYRAPIVNEVYSTYSAPSSTYGQPSTTYSQSTSQFPSMPTYPATVPSHGYGSPSPSYAPSMPSHSPNYPSPSSGYELPSPHYGTPPLSYEPPSASYGTPGAVTSYGTPVQSSATGDTYNPSHKRSEYVENSAFVTLDDSYTAHTFISPIATNRTKAQLDSKPKTNHYKPSTTIELHKLTNHSSADYKQSNHNYEGGGIQDEHFITFANVFRKPSSKTKPEKHLSKYYQNYKSTKKVFKPSPEIKADSNFYSNDDNPMAFDFKHDSETGKLLQEVL</sequence>
<evidence type="ECO:0008006" key="5">
    <source>
        <dbReference type="Google" id="ProtNLM"/>
    </source>
</evidence>
<feature type="compositionally biased region" description="Low complexity" evidence="1">
    <location>
        <begin position="235"/>
        <end position="255"/>
    </location>
</feature>
<name>A0A5N4AW81_PHOPY</name>
<accession>A0A5N4AW81</accession>
<gene>
    <name evidence="3" type="ORF">PPYR_05867</name>
</gene>
<dbReference type="InParanoid" id="A0A5N4AW81"/>
<feature type="region of interest" description="Disordered" evidence="1">
    <location>
        <begin position="106"/>
        <end position="214"/>
    </location>
</feature>
<feature type="compositionally biased region" description="Low complexity" evidence="1">
    <location>
        <begin position="106"/>
        <end position="178"/>
    </location>
</feature>
<feature type="compositionally biased region" description="Low complexity" evidence="1">
    <location>
        <begin position="264"/>
        <end position="291"/>
    </location>
</feature>
<dbReference type="Proteomes" id="UP000327044">
    <property type="component" value="Unassembled WGS sequence"/>
</dbReference>
<feature type="region of interest" description="Disordered" evidence="1">
    <location>
        <begin position="233"/>
        <end position="320"/>
    </location>
</feature>
<evidence type="ECO:0000313" key="3">
    <source>
        <dbReference type="EMBL" id="KAB0801513.1"/>
    </source>
</evidence>
<dbReference type="EMBL" id="VVIM01000003">
    <property type="protein sequence ID" value="KAB0801513.1"/>
    <property type="molecule type" value="Genomic_DNA"/>
</dbReference>
<proteinExistence type="predicted"/>
<feature type="compositionally biased region" description="Polar residues" evidence="1">
    <location>
        <begin position="187"/>
        <end position="198"/>
    </location>
</feature>
<evidence type="ECO:0000313" key="4">
    <source>
        <dbReference type="Proteomes" id="UP000327044"/>
    </source>
</evidence>
<protein>
    <recommendedName>
        <fullName evidence="5">Mucin-like domain-containing protein</fullName>
    </recommendedName>
</protein>
<dbReference type="OrthoDB" id="6777847at2759"/>